<protein>
    <recommendedName>
        <fullName evidence="1">Transposase IS200-like domain-containing protein</fullName>
    </recommendedName>
</protein>
<reference evidence="2" key="2">
    <citation type="submission" date="2024-05" db="EMBL/GenBank/DDBJ databases">
        <title>Rhodohalobacter halophilus gen. nov., sp. nov., a moderately halophilic member of the family Balneolaceae.</title>
        <authorList>
            <person name="Xia J."/>
        </authorList>
    </citation>
    <scope>NUCLEOTIDE SEQUENCE</scope>
    <source>
        <strain evidence="2">WB101</strain>
    </source>
</reference>
<evidence type="ECO:0000313" key="2">
    <source>
        <dbReference type="EMBL" id="MCG2587126.1"/>
    </source>
</evidence>
<sequence>MERDYSKYGAPFKPREFYHIYNKAVRYDQLFYNEENYRYFLNKFHLYTREVFSAYSYCLLENHFHFLIKIDENLKPETVSEQLRKFFISYSKSFNKQQNRKGTLFEKHLKRVRINSEEQLLWTIYYIHRNPVHHRITPNYERFRWSSYPIILSEKETNLKRKEILSLFSGKEEFIEFHQRNIREDVLRKKISFQEIE</sequence>
<dbReference type="EMBL" id="JAKLWS010000001">
    <property type="protein sequence ID" value="MCG2587126.1"/>
    <property type="molecule type" value="Genomic_DNA"/>
</dbReference>
<proteinExistence type="predicted"/>
<dbReference type="Gene3D" id="3.30.70.1290">
    <property type="entry name" value="Transposase IS200-like"/>
    <property type="match status" value="1"/>
</dbReference>
<dbReference type="PANTHER" id="PTHR34322:SF2">
    <property type="entry name" value="TRANSPOSASE IS200-LIKE DOMAIN-CONTAINING PROTEIN"/>
    <property type="match status" value="1"/>
</dbReference>
<evidence type="ECO:0000313" key="3">
    <source>
        <dbReference type="Proteomes" id="UP001165366"/>
    </source>
</evidence>
<feature type="domain" description="Transposase IS200-like" evidence="1">
    <location>
        <begin position="13"/>
        <end position="130"/>
    </location>
</feature>
<reference evidence="2" key="1">
    <citation type="submission" date="2022-01" db="EMBL/GenBank/DDBJ databases">
        <authorList>
            <person name="Wang Y."/>
        </authorList>
    </citation>
    <scope>NUCLEOTIDE SEQUENCE</scope>
    <source>
        <strain evidence="2">WB101</strain>
    </source>
</reference>
<evidence type="ECO:0000259" key="1">
    <source>
        <dbReference type="SMART" id="SM01321"/>
    </source>
</evidence>
<dbReference type="SUPFAM" id="SSF143422">
    <property type="entry name" value="Transposase IS200-like"/>
    <property type="match status" value="1"/>
</dbReference>
<dbReference type="Proteomes" id="UP001165366">
    <property type="component" value="Unassembled WGS sequence"/>
</dbReference>
<dbReference type="SMART" id="SM01321">
    <property type="entry name" value="Y1_Tnp"/>
    <property type="match status" value="1"/>
</dbReference>
<gene>
    <name evidence="2" type="ORF">L6773_01015</name>
</gene>
<name>A0ABS9K8G7_9BACT</name>
<dbReference type="RefSeq" id="WP_237851972.1">
    <property type="nucleotide sequence ID" value="NZ_JAKLWS010000001.1"/>
</dbReference>
<organism evidence="2 3">
    <name type="scientific">Rhodohalobacter sulfatireducens</name>
    <dbReference type="NCBI Taxonomy" id="2911366"/>
    <lineage>
        <taxon>Bacteria</taxon>
        <taxon>Pseudomonadati</taxon>
        <taxon>Balneolota</taxon>
        <taxon>Balneolia</taxon>
        <taxon>Balneolales</taxon>
        <taxon>Balneolaceae</taxon>
        <taxon>Rhodohalobacter</taxon>
    </lineage>
</organism>
<keyword evidence="3" id="KW-1185">Reference proteome</keyword>
<dbReference type="InterPro" id="IPR002686">
    <property type="entry name" value="Transposase_17"/>
</dbReference>
<comment type="caution">
    <text evidence="2">The sequence shown here is derived from an EMBL/GenBank/DDBJ whole genome shotgun (WGS) entry which is preliminary data.</text>
</comment>
<accession>A0ABS9K8G7</accession>
<dbReference type="PANTHER" id="PTHR34322">
    <property type="entry name" value="TRANSPOSASE, Y1_TNP DOMAIN-CONTAINING"/>
    <property type="match status" value="1"/>
</dbReference>
<dbReference type="InterPro" id="IPR036515">
    <property type="entry name" value="Transposase_17_sf"/>
</dbReference>